<dbReference type="EMBL" id="JBJQOH010000003">
    <property type="protein sequence ID" value="KAL3692914.1"/>
    <property type="molecule type" value="Genomic_DNA"/>
</dbReference>
<organism evidence="5 6">
    <name type="scientific">Riccia sorocarpa</name>
    <dbReference type="NCBI Taxonomy" id="122646"/>
    <lineage>
        <taxon>Eukaryota</taxon>
        <taxon>Viridiplantae</taxon>
        <taxon>Streptophyta</taxon>
        <taxon>Embryophyta</taxon>
        <taxon>Marchantiophyta</taxon>
        <taxon>Marchantiopsida</taxon>
        <taxon>Marchantiidae</taxon>
        <taxon>Marchantiales</taxon>
        <taxon>Ricciaceae</taxon>
        <taxon>Riccia</taxon>
    </lineage>
</organism>
<dbReference type="SUPFAM" id="SSF48371">
    <property type="entry name" value="ARM repeat"/>
    <property type="match status" value="1"/>
</dbReference>
<keyword evidence="2" id="KW-0539">Nucleus</keyword>
<feature type="region of interest" description="Disordered" evidence="4">
    <location>
        <begin position="173"/>
        <end position="194"/>
    </location>
</feature>
<evidence type="ECO:0000256" key="1">
    <source>
        <dbReference type="ARBA" id="ARBA00004123"/>
    </source>
</evidence>
<evidence type="ECO:0008006" key="7">
    <source>
        <dbReference type="Google" id="ProtNLM"/>
    </source>
</evidence>
<evidence type="ECO:0000256" key="2">
    <source>
        <dbReference type="ARBA" id="ARBA00023242"/>
    </source>
</evidence>
<dbReference type="GO" id="GO:0005634">
    <property type="term" value="C:nucleus"/>
    <property type="evidence" value="ECO:0007669"/>
    <property type="project" value="UniProtKB-SubCell"/>
</dbReference>
<dbReference type="Proteomes" id="UP001633002">
    <property type="component" value="Unassembled WGS sequence"/>
</dbReference>
<sequence>MERDMSNAASWANPESVQVENIGYSPAPEPEPFETSTIDPSHIIYLIRQLLPSKPVADTVQSLTGAVECEPSEQNGIVQSPRKLVEGKSPCKKGAVHADQAVGVSSTRQDRESDENISSAGSAREPAKVESQTVVVHGEEQGRVELVVQANGHHLHVASDHSRKRLREGGKVLEQEGSSPAHVENGSWRNPENGLQGCSPAAKVIRAEDNIRCRVEGGELERDMENLPESDIPQKVVGEDDSREEAGCVLWDLAATESHANFMVENHVLEVLSTVLCMPLSDRMKEICLGIFGNLACHSGPVKAMLKVEGLIPTLVGQLFVEDTPSLTEACRLLSAGLHSEVAVAWVTAIKPLKVLERIMWIAANTLNSQLLEKCTELILVMADSRRDAASVLLPPLLQLGLRDLLTDLIDCELRAISEGVSTRGDVVLDIVLQIAEALSISDEFASQLAANNKLFSLSCQIILLSGRDEIGPSGITATVLIANLLTEEAGLIQQVLHDPVLLGRLLALVPSAGDDPGARNALWSILGRICRWLVGTKPEDPPNGTVGMIAVLADGCSLLLDDLDVHLEDDVEEDEDRALAGHDAAASTSRGLQAKLATVCNMLRIMENWTLVYDGRPTRDAQMLRTIRDASDLLRKHVAANGIRSGAEGVNPFNLAQEDGPPYVPEDNGPEKNGAPHANSPPTSAV</sequence>
<evidence type="ECO:0000313" key="6">
    <source>
        <dbReference type="Proteomes" id="UP001633002"/>
    </source>
</evidence>
<dbReference type="InterPro" id="IPR052464">
    <property type="entry name" value="Synovial_Prolif_Regulator"/>
</dbReference>
<evidence type="ECO:0000256" key="3">
    <source>
        <dbReference type="ARBA" id="ARBA00038401"/>
    </source>
</evidence>
<dbReference type="InterPro" id="IPR011989">
    <property type="entry name" value="ARM-like"/>
</dbReference>
<dbReference type="InterPro" id="IPR016024">
    <property type="entry name" value="ARM-type_fold"/>
</dbReference>
<comment type="caution">
    <text evidence="5">The sequence shown here is derived from an EMBL/GenBank/DDBJ whole genome shotgun (WGS) entry which is preliminary data.</text>
</comment>
<comment type="similarity">
    <text evidence="3">Belongs to the SAAL1 family.</text>
</comment>
<accession>A0ABD3HU76</accession>
<dbReference type="PANTHER" id="PTHR23424:SF23">
    <property type="entry name" value="PROTEIN SAAL1"/>
    <property type="match status" value="1"/>
</dbReference>
<feature type="region of interest" description="Disordered" evidence="4">
    <location>
        <begin position="85"/>
        <end position="132"/>
    </location>
</feature>
<protein>
    <recommendedName>
        <fullName evidence="7">Protein saal1</fullName>
    </recommendedName>
</protein>
<feature type="region of interest" description="Disordered" evidence="4">
    <location>
        <begin position="648"/>
        <end position="687"/>
    </location>
</feature>
<dbReference type="AlphaFoldDB" id="A0ABD3HU76"/>
<comment type="subcellular location">
    <subcellularLocation>
        <location evidence="1">Nucleus</location>
    </subcellularLocation>
</comment>
<name>A0ABD3HU76_9MARC</name>
<evidence type="ECO:0000313" key="5">
    <source>
        <dbReference type="EMBL" id="KAL3692914.1"/>
    </source>
</evidence>
<dbReference type="Gene3D" id="1.25.10.10">
    <property type="entry name" value="Leucine-rich Repeat Variant"/>
    <property type="match status" value="1"/>
</dbReference>
<reference evidence="5 6" key="1">
    <citation type="submission" date="2024-09" db="EMBL/GenBank/DDBJ databases">
        <title>Chromosome-scale assembly of Riccia sorocarpa.</title>
        <authorList>
            <person name="Paukszto L."/>
        </authorList>
    </citation>
    <scope>NUCLEOTIDE SEQUENCE [LARGE SCALE GENOMIC DNA]</scope>
    <source>
        <strain evidence="5">LP-2024</strain>
        <tissue evidence="5">Aerial parts of the thallus</tissue>
    </source>
</reference>
<gene>
    <name evidence="5" type="ORF">R1sor_006565</name>
</gene>
<keyword evidence="6" id="KW-1185">Reference proteome</keyword>
<evidence type="ECO:0000256" key="4">
    <source>
        <dbReference type="SAM" id="MobiDB-lite"/>
    </source>
</evidence>
<dbReference type="PANTHER" id="PTHR23424">
    <property type="entry name" value="SERUM AMYLOID A"/>
    <property type="match status" value="1"/>
</dbReference>
<proteinExistence type="inferred from homology"/>